<dbReference type="Proteomes" id="UP000647241">
    <property type="component" value="Unassembled WGS sequence"/>
</dbReference>
<evidence type="ECO:0000313" key="2">
    <source>
        <dbReference type="Proteomes" id="UP000647241"/>
    </source>
</evidence>
<name>A0A917LYT5_9BACT</name>
<sequence>MDCGRAECAVPPLLLRGKDGDVMLDAELAAAMLEVPALFVTYDESAARTGEGEGIRVQATVAQAAALATHSLEQNDTAAGEQA</sequence>
<dbReference type="AlphaFoldDB" id="A0A917LYT5"/>
<dbReference type="EMBL" id="BMGT01000001">
    <property type="protein sequence ID" value="GGG67767.1"/>
    <property type="molecule type" value="Genomic_DNA"/>
</dbReference>
<keyword evidence="2" id="KW-1185">Reference proteome</keyword>
<protein>
    <submittedName>
        <fullName evidence="1">Uncharacterized protein</fullName>
    </submittedName>
</protein>
<gene>
    <name evidence="1" type="ORF">GCM10011585_07120</name>
</gene>
<reference evidence="1" key="2">
    <citation type="submission" date="2020-09" db="EMBL/GenBank/DDBJ databases">
        <authorList>
            <person name="Sun Q."/>
            <person name="Zhou Y."/>
        </authorList>
    </citation>
    <scope>NUCLEOTIDE SEQUENCE</scope>
    <source>
        <strain evidence="1">CGMCC 1.12997</strain>
    </source>
</reference>
<evidence type="ECO:0000313" key="1">
    <source>
        <dbReference type="EMBL" id="GGG67767.1"/>
    </source>
</evidence>
<reference evidence="1" key="1">
    <citation type="journal article" date="2014" name="Int. J. Syst. Evol. Microbiol.">
        <title>Complete genome sequence of Corynebacterium casei LMG S-19264T (=DSM 44701T), isolated from a smear-ripened cheese.</title>
        <authorList>
            <consortium name="US DOE Joint Genome Institute (JGI-PGF)"/>
            <person name="Walter F."/>
            <person name="Albersmeier A."/>
            <person name="Kalinowski J."/>
            <person name="Ruckert C."/>
        </authorList>
    </citation>
    <scope>NUCLEOTIDE SEQUENCE</scope>
    <source>
        <strain evidence="1">CGMCC 1.12997</strain>
    </source>
</reference>
<proteinExistence type="predicted"/>
<organism evidence="1 2">
    <name type="scientific">Edaphobacter dinghuensis</name>
    <dbReference type="NCBI Taxonomy" id="1560005"/>
    <lineage>
        <taxon>Bacteria</taxon>
        <taxon>Pseudomonadati</taxon>
        <taxon>Acidobacteriota</taxon>
        <taxon>Terriglobia</taxon>
        <taxon>Terriglobales</taxon>
        <taxon>Acidobacteriaceae</taxon>
        <taxon>Edaphobacter</taxon>
    </lineage>
</organism>
<accession>A0A917LYT5</accession>
<comment type="caution">
    <text evidence="1">The sequence shown here is derived from an EMBL/GenBank/DDBJ whole genome shotgun (WGS) entry which is preliminary data.</text>
</comment>